<evidence type="ECO:0000313" key="1">
    <source>
        <dbReference type="EMBL" id="QXH49586.1"/>
    </source>
</evidence>
<accession>A0ABX8N1G2</accession>
<protein>
    <recommendedName>
        <fullName evidence="3">N-acetyltransferase</fullName>
    </recommendedName>
</protein>
<evidence type="ECO:0008006" key="3">
    <source>
        <dbReference type="Google" id="ProtNLM"/>
    </source>
</evidence>
<dbReference type="Proteomes" id="UP001046350">
    <property type="component" value="Chromosome"/>
</dbReference>
<dbReference type="RefSeq" id="WP_217839203.1">
    <property type="nucleotide sequence ID" value="NZ_CP077076.1"/>
</dbReference>
<evidence type="ECO:0000313" key="2">
    <source>
        <dbReference type="Proteomes" id="UP001046350"/>
    </source>
</evidence>
<reference evidence="1" key="1">
    <citation type="journal article" date="2021" name="Microorganisms">
        <title>The Ever-Expanding Pseudomonas Genus: Description of 43 New Species and Partition of the Pseudomonas putida Group.</title>
        <authorList>
            <person name="Girard L."/>
            <person name="Lood C."/>
            <person name="Hofte M."/>
            <person name="Vandamme P."/>
            <person name="Rokni-Zadeh H."/>
            <person name="van Noort V."/>
            <person name="Lavigne R."/>
            <person name="De Mot R."/>
        </authorList>
    </citation>
    <scope>NUCLEOTIDE SEQUENCE</scope>
    <source>
        <strain evidence="1">COW40</strain>
    </source>
</reference>
<organism evidence="1 2">
    <name type="scientific">Pseudomonas fakonensis</name>
    <dbReference type="NCBI Taxonomy" id="2842355"/>
    <lineage>
        <taxon>Bacteria</taxon>
        <taxon>Pseudomonadati</taxon>
        <taxon>Pseudomonadota</taxon>
        <taxon>Gammaproteobacteria</taxon>
        <taxon>Pseudomonadales</taxon>
        <taxon>Pseudomonadaceae</taxon>
        <taxon>Pseudomonas</taxon>
    </lineage>
</organism>
<gene>
    <name evidence="1" type="ORF">KSS94_16695</name>
</gene>
<sequence>MDERLLAELTALKQAARGQALLEIRDQAPHLANSLNIGEIDTCAIAAHEHWHPAPHDFGWERVPGWKARQAHCNALDIALWHEQQLAGLCWASPLGSKDRIMVLYLQRNPDDRLATKGYVAPLCLSAVRYYALMLGLQWVVIKDPLPQARAAYGLDGFRQVKGIGLAYDLTRGYAALNHEE</sequence>
<keyword evidence="2" id="KW-1185">Reference proteome</keyword>
<dbReference type="EMBL" id="CP077076">
    <property type="protein sequence ID" value="QXH49586.1"/>
    <property type="molecule type" value="Genomic_DNA"/>
</dbReference>
<name>A0ABX8N1G2_9PSED</name>
<proteinExistence type="predicted"/>